<evidence type="ECO:0008006" key="3">
    <source>
        <dbReference type="Google" id="ProtNLM"/>
    </source>
</evidence>
<gene>
    <name evidence="1" type="ORF">CJP73_08085</name>
</gene>
<accession>A0A3A1YV77</accession>
<dbReference type="AlphaFoldDB" id="A0A3A1YV77"/>
<evidence type="ECO:0000313" key="1">
    <source>
        <dbReference type="EMBL" id="RIY41098.1"/>
    </source>
</evidence>
<reference evidence="1 2" key="1">
    <citation type="submission" date="2017-08" db="EMBL/GenBank/DDBJ databases">
        <title>Pusillimonas indicus sp. nov., a member of the family Alcaligenaceae isolated from surface seawater.</title>
        <authorList>
            <person name="Li J."/>
        </authorList>
    </citation>
    <scope>NUCLEOTIDE SEQUENCE [LARGE SCALE GENOMIC DNA]</scope>
    <source>
        <strain evidence="1 2">L52-1-41</strain>
    </source>
</reference>
<proteinExistence type="predicted"/>
<name>A0A3A1YV77_9BURK</name>
<evidence type="ECO:0000313" key="2">
    <source>
        <dbReference type="Proteomes" id="UP000266206"/>
    </source>
</evidence>
<protein>
    <recommendedName>
        <fullName evidence="3">RES domain-containing protein</fullName>
    </recommendedName>
</protein>
<organism evidence="1 2">
    <name type="scientific">Neopusillimonas maritima</name>
    <dbReference type="NCBI Taxonomy" id="2026239"/>
    <lineage>
        <taxon>Bacteria</taxon>
        <taxon>Pseudomonadati</taxon>
        <taxon>Pseudomonadota</taxon>
        <taxon>Betaproteobacteria</taxon>
        <taxon>Burkholderiales</taxon>
        <taxon>Alcaligenaceae</taxon>
        <taxon>Neopusillimonas</taxon>
    </lineage>
</organism>
<dbReference type="EMBL" id="NQYH01000005">
    <property type="protein sequence ID" value="RIY41098.1"/>
    <property type="molecule type" value="Genomic_DNA"/>
</dbReference>
<sequence length="196" mass="21811">MQMTVTAYRGEHGPEHLVLASKVASLTFGSYQAARLYATEPNDRRDSVICPRIIEANLFIHNPILNSGADPFIDLAILRHALGYPAAKAIALRFKDWIELTAHWSEHYADNYMSVHELLQIKPAALDDLYCQAYPILDDLQVIATLVEHGYDGAIYAGSAQTSDESEYRVFHKRQVQILDVLPANPAPSQKLAPAP</sequence>
<dbReference type="Proteomes" id="UP000266206">
    <property type="component" value="Unassembled WGS sequence"/>
</dbReference>
<comment type="caution">
    <text evidence="1">The sequence shown here is derived from an EMBL/GenBank/DDBJ whole genome shotgun (WGS) entry which is preliminary data.</text>
</comment>